<dbReference type="Pfam" id="PF00112">
    <property type="entry name" value="Peptidase_C1"/>
    <property type="match status" value="2"/>
</dbReference>
<evidence type="ECO:0000256" key="6">
    <source>
        <dbReference type="ARBA" id="ARBA00023145"/>
    </source>
</evidence>
<keyword evidence="2" id="KW-0645">Protease</keyword>
<dbReference type="PANTHER" id="PTHR12411">
    <property type="entry name" value="CYSTEINE PROTEASE FAMILY C1-RELATED"/>
    <property type="match status" value="1"/>
</dbReference>
<dbReference type="FunFam" id="3.90.70.10:FF:000031">
    <property type="entry name" value="Cathepsin B"/>
    <property type="match status" value="1"/>
</dbReference>
<dbReference type="InterPro" id="IPR012599">
    <property type="entry name" value="Propeptide_C1A"/>
</dbReference>
<reference evidence="9 10" key="1">
    <citation type="submission" date="2019-08" db="EMBL/GenBank/DDBJ databases">
        <title>Whole genome of Aphis craccivora.</title>
        <authorList>
            <person name="Voronova N.V."/>
            <person name="Shulinski R.S."/>
            <person name="Bandarenka Y.V."/>
            <person name="Zhorov D.G."/>
            <person name="Warner D."/>
        </authorList>
    </citation>
    <scope>NUCLEOTIDE SEQUENCE [LARGE SCALE GENOMIC DNA]</scope>
    <source>
        <strain evidence="9">180601</strain>
        <tissue evidence="9">Whole Body</tissue>
    </source>
</reference>
<evidence type="ECO:0000256" key="3">
    <source>
        <dbReference type="ARBA" id="ARBA00022729"/>
    </source>
</evidence>
<keyword evidence="6" id="KW-0865">Zymogen</keyword>
<keyword evidence="4" id="KW-0378">Hydrolase</keyword>
<evidence type="ECO:0000313" key="10">
    <source>
        <dbReference type="Proteomes" id="UP000478052"/>
    </source>
</evidence>
<dbReference type="InterPro" id="IPR000668">
    <property type="entry name" value="Peptidase_C1A_C"/>
</dbReference>
<comment type="similarity">
    <text evidence="1">Belongs to the peptidase C1 family.</text>
</comment>
<dbReference type="GO" id="GO:0006508">
    <property type="term" value="P:proteolysis"/>
    <property type="evidence" value="ECO:0007669"/>
    <property type="project" value="UniProtKB-KW"/>
</dbReference>
<dbReference type="Proteomes" id="UP000478052">
    <property type="component" value="Unassembled WGS sequence"/>
</dbReference>
<evidence type="ECO:0000256" key="1">
    <source>
        <dbReference type="ARBA" id="ARBA00008455"/>
    </source>
</evidence>
<dbReference type="CDD" id="cd02620">
    <property type="entry name" value="Peptidase_C1A_CathepsinB"/>
    <property type="match status" value="1"/>
</dbReference>
<evidence type="ECO:0000256" key="7">
    <source>
        <dbReference type="ARBA" id="ARBA00023157"/>
    </source>
</evidence>
<keyword evidence="7" id="KW-1015">Disulfide bond</keyword>
<dbReference type="PRINTS" id="PR00705">
    <property type="entry name" value="PAPAIN"/>
</dbReference>
<proteinExistence type="inferred from homology"/>
<evidence type="ECO:0000313" key="9">
    <source>
        <dbReference type="EMBL" id="KAF0752514.1"/>
    </source>
</evidence>
<evidence type="ECO:0000256" key="5">
    <source>
        <dbReference type="ARBA" id="ARBA00022807"/>
    </source>
</evidence>
<dbReference type="EMBL" id="VUJU01005024">
    <property type="protein sequence ID" value="KAF0752514.1"/>
    <property type="molecule type" value="Genomic_DNA"/>
</dbReference>
<dbReference type="InterPro" id="IPR000169">
    <property type="entry name" value="Pept_cys_AS"/>
</dbReference>
<keyword evidence="5" id="KW-0788">Thiol protease</keyword>
<organism evidence="9 10">
    <name type="scientific">Aphis craccivora</name>
    <name type="common">Cowpea aphid</name>
    <dbReference type="NCBI Taxonomy" id="307492"/>
    <lineage>
        <taxon>Eukaryota</taxon>
        <taxon>Metazoa</taxon>
        <taxon>Ecdysozoa</taxon>
        <taxon>Arthropoda</taxon>
        <taxon>Hexapoda</taxon>
        <taxon>Insecta</taxon>
        <taxon>Pterygota</taxon>
        <taxon>Neoptera</taxon>
        <taxon>Paraneoptera</taxon>
        <taxon>Hemiptera</taxon>
        <taxon>Sternorrhyncha</taxon>
        <taxon>Aphidomorpha</taxon>
        <taxon>Aphidoidea</taxon>
        <taxon>Aphididae</taxon>
        <taxon>Aphidini</taxon>
        <taxon>Aphis</taxon>
        <taxon>Aphis</taxon>
    </lineage>
</organism>
<sequence length="632" mass="71041">MFHRYLSSVFLGSEYILPLPRPIAEFQCLLKFFLHKNLKTILHIIKNQGTMTNGNRSHFSLNFISSNDDIQLELNYIYTHLTIKYLRGSDSLNIKIINTDIAVLELFENEGAKKSNQLSINLLLTPWLGVYLTEQTSFLSQDYIDEINNVATTWKAGQNFHPNTPKEAILRLLGSRGVGAAAKTNGPYKTSDIKYVSNDRINKNFDARIHWSYCKTIGTVRDQGNCGSCWAFGTTGAFADRLCVATKGNYNQLVSAEKLAFCCRTCGSGCKGGYPIKAWQYFKKHGVVSGGNYNTTDGCQPYRVPPCLHHQEGEGSCDSQPKERNHKCSKKCYGNETIDYNSDHVKSKSTVVSNDIMRTDAYHLTFSSIQKDVQIYGPIEASFDVYDDFVHYKSGVYVKTENATYLGGHAVKLIGWGVENGVDYWLMVNSWGYEWGNNGLFKIRRGTNECKVDNSTTGVYLTVQFEKADFLSLERINKINSIAKTWKAGENFDPNTPKEVIIGLMGSIGFSNISRSHQDPVKTSDPLYDRLTKIDEQFDARRHWRHCKTMGAVRNQGRCGSCWAFGTTGAFADRLCVATNGKYNQFVSAEELTFCCHNCGFGCRGGNPLQAWKYFKTHGLVSGGDYNTHEVI</sequence>
<dbReference type="InterPro" id="IPR038765">
    <property type="entry name" value="Papain-like_cys_pep_sf"/>
</dbReference>
<gene>
    <name evidence="9" type="ORF">FWK35_00020340</name>
</gene>
<dbReference type="Pfam" id="PF08127">
    <property type="entry name" value="Propeptide_C1"/>
    <property type="match status" value="2"/>
</dbReference>
<dbReference type="SUPFAM" id="SSF54001">
    <property type="entry name" value="Cysteine proteinases"/>
    <property type="match status" value="2"/>
</dbReference>
<feature type="domain" description="Peptidase C1A papain C-terminal" evidence="8">
    <location>
        <begin position="201"/>
        <end position="460"/>
    </location>
</feature>
<comment type="caution">
    <text evidence="9">The sequence shown here is derived from an EMBL/GenBank/DDBJ whole genome shotgun (WGS) entry which is preliminary data.</text>
</comment>
<protein>
    <submittedName>
        <fullName evidence="9">Cathepsin B-like</fullName>
    </submittedName>
</protein>
<dbReference type="InterPro" id="IPR013128">
    <property type="entry name" value="Peptidase_C1A"/>
</dbReference>
<dbReference type="OrthoDB" id="640249at2759"/>
<accession>A0A6G0YBE5</accession>
<dbReference type="PROSITE" id="PS00139">
    <property type="entry name" value="THIOL_PROTEASE_CYS"/>
    <property type="match status" value="2"/>
</dbReference>
<keyword evidence="10" id="KW-1185">Reference proteome</keyword>
<dbReference type="PROSITE" id="PS00639">
    <property type="entry name" value="THIOL_PROTEASE_HIS"/>
    <property type="match status" value="1"/>
</dbReference>
<dbReference type="AlphaFoldDB" id="A0A6G0YBE5"/>
<evidence type="ECO:0000256" key="2">
    <source>
        <dbReference type="ARBA" id="ARBA00022670"/>
    </source>
</evidence>
<keyword evidence="3" id="KW-0732">Signal</keyword>
<evidence type="ECO:0000259" key="8">
    <source>
        <dbReference type="SMART" id="SM00645"/>
    </source>
</evidence>
<dbReference type="SMART" id="SM00645">
    <property type="entry name" value="Pept_C1"/>
    <property type="match status" value="1"/>
</dbReference>
<name>A0A6G0YBE5_APHCR</name>
<evidence type="ECO:0000256" key="4">
    <source>
        <dbReference type="ARBA" id="ARBA00022801"/>
    </source>
</evidence>
<dbReference type="InterPro" id="IPR025660">
    <property type="entry name" value="Pept_his_AS"/>
</dbReference>
<dbReference type="GO" id="GO:0004197">
    <property type="term" value="F:cysteine-type endopeptidase activity"/>
    <property type="evidence" value="ECO:0007669"/>
    <property type="project" value="InterPro"/>
</dbReference>
<dbReference type="Gene3D" id="3.90.70.10">
    <property type="entry name" value="Cysteine proteinases"/>
    <property type="match status" value="2"/>
</dbReference>